<organism evidence="11 12">
    <name type="scientific">Penicillium brevicompactum</name>
    <dbReference type="NCBI Taxonomy" id="5074"/>
    <lineage>
        <taxon>Eukaryota</taxon>
        <taxon>Fungi</taxon>
        <taxon>Dikarya</taxon>
        <taxon>Ascomycota</taxon>
        <taxon>Pezizomycotina</taxon>
        <taxon>Eurotiomycetes</taxon>
        <taxon>Eurotiomycetidae</taxon>
        <taxon>Eurotiales</taxon>
        <taxon>Aspergillaceae</taxon>
        <taxon>Penicillium</taxon>
    </lineage>
</organism>
<dbReference type="Proteomes" id="UP001147695">
    <property type="component" value="Unassembled WGS sequence"/>
</dbReference>
<evidence type="ECO:0000256" key="7">
    <source>
        <dbReference type="PROSITE-ProRule" id="PRU01363"/>
    </source>
</evidence>
<name>A0A9W9Q8M4_PENBR</name>
<dbReference type="GO" id="GO:0004312">
    <property type="term" value="F:fatty acid synthase activity"/>
    <property type="evidence" value="ECO:0007669"/>
    <property type="project" value="TreeGrafter"/>
</dbReference>
<dbReference type="InterPro" id="IPR001227">
    <property type="entry name" value="Ac_transferase_dom_sf"/>
</dbReference>
<dbReference type="SMART" id="SM00827">
    <property type="entry name" value="PKS_AT"/>
    <property type="match status" value="1"/>
</dbReference>
<dbReference type="SUPFAM" id="SSF51735">
    <property type="entry name" value="NAD(P)-binding Rossmann-fold domains"/>
    <property type="match status" value="1"/>
</dbReference>
<evidence type="ECO:0000259" key="8">
    <source>
        <dbReference type="PROSITE" id="PS50075"/>
    </source>
</evidence>
<dbReference type="PROSITE" id="PS00606">
    <property type="entry name" value="KS3_1"/>
    <property type="match status" value="1"/>
</dbReference>
<dbReference type="InterPro" id="IPR057326">
    <property type="entry name" value="KR_dom"/>
</dbReference>
<keyword evidence="6" id="KW-0511">Multifunctional enzyme</keyword>
<dbReference type="InterPro" id="IPR014030">
    <property type="entry name" value="Ketoacyl_synth_N"/>
</dbReference>
<feature type="domain" description="Ketosynthase family 3 (KS3)" evidence="9">
    <location>
        <begin position="15"/>
        <end position="444"/>
    </location>
</feature>
<sequence>MPHRTSSPSGEDPVLEPIAICGMACHLPGGVSSPSSFWDMLVKKQSGQTSRVPESRFNIDAYYHSNLERPGSFNVPGGYFLDGKPEDFDPTAFNITPIEAQWLDPQQRKVLEVSYECLESAGLSLDSVAGSNTAVFVGSFTSDYQQMSIRDPDFRHNYAATGVDPGIISNRIGNTFNLKGPSFTINTACSSSIYAIHNAANVLRARDCDAAIVAGVNLIITVDQHMNTAKLGILSPTSTCHTFDAAADGYGRAEGAGALYMKRLQDAIRDGDPIRGVIRASAVNTNGKVEGMGITHPSSKGQESVVRMAYEKAGLSPNATAYAELHGTGTPVGDPIEARAIASAMNDTRSPEKPLFLGAVKPNIGHSEAASGIFAVMKAALMTEAGVMPGVAHFQKLNPAIKEDDWNVKVNVDTKPWPEEFAARRASVSSFGYGGTNGHVIIESVESLYPWYQHARAKRDAPYTRSHDRPFLLCFSAHDKATLARNITAISEVSGDYYVADLAYTLNLNRTQWSHRGFAIASDTQDSAATFDKSTFKSGVASPVAPEVGFLFTGQGAQWAGMGRVAAATFPSFLQTIQRLDNFLGRLDRALPFRLVDLVRNEVQTISANINEPDIAQPFCTAVQIALVDLFTEWGMNPVVSVGHSSGEIAAAYAAGLLSAPEAMLAAYCRGKAVRAHSNPGSMLAIGLGADGLDEYLAPFAPDQVCIACENSPSSVTLSGMTHYIQEIKEKFDADKVFARELKTGRAYHSSHMESVGVAYDRMLTSSLAILKDEDLSWRRPRSAMISSVTGDPVDMETDALPSSYWSSNLRSRVLFNTAVRRLGTDLNFQQVKCLVEIGPHSALEGPFKQVCRTNAFDRFLYVPSLVRNKNDATQLLSVAGSLFVANYPVSLEAVNAIGDEGKMASSLRKPKSHRLLVDLPPYQWNYDRRHWAEPRASAEQRNLVQPRHDLLGRQIPGLSTHSRVWRNVLRQRDIPWLKDHSLGGAAIFPAAGHMSLAVEALRQVAEEDSRLVGQVILRDVDISTALVIPENDTGVEIVLRLDQQPSLSGGNSTSWYAFSVESLSEGRWISHCRGQISTGPEVTDKYQHPVTPSLLTQRVSGQRWYEALRRVGFQYGPTFQQLCQVRTDRQYQHAEAEVRIQNRSDVVQDESRYVVHPATVDTCLQLIIISIHRGKHKEMPWGVVPIRLEEVTLRFPRNGKGEGSIGTAVAWTDNGEGRYFNTHTQLMAPSGRVLVDVKGLRCVAYEAAIPADVASNTIQSAPFGTISWKPDILRLRKSASTTLRPIGTSEAQVLASLIQMIHHRHPLTAIIVCGQQTSDMINMISAVLPESCIINTVPANELLSEIFEGRNTAIAGPVDLVLIDESVSDKPEVVTGLSQDYRWLIQSQPAEGAGAMHGVNNEDTSYQVLEFPVADPLAGTRLARLFSHDHISLVEAGYEDQSDVTIVHQVGRGGDDHLVTSLSSKALSATTTSIDQFTLQASRERKAIIIDDRHGTFLNSLDGHSFEALKSLIRANLPTVWLTRGVRQGACVFGGMIEGFLRVIRSEQASTRIVLLDVDQETQPADMAEAIQSVLHDAATKDSGKDTEFWLHKGMIHIPRVVPNYQLNTEWSPPGSLTSRASEIKPLPEGVRLKSSIVDGQLIWSYDEPETSTVLRSNEIEIQVLASELSMNFHGRVLVSGRVIRCGPAVRADLAAAGDQVLGWTTESFATVVRTTCFVRWYPTTNDAPKLLAGVAALAKGVTITHAVLRLGRAMGWHIHLVASNPDERQQFVSDFECDSSIILLADDMNEIRAHLLWRNLPARSVFILNETPLESALDPTPLSRGASFIPTSIRTLDATSASQILQQTLDLIWNYPELADNVDCVHDISELNESAGLLRENSSSEGTVVTYRYHESRVRVMPAPPHLVFSPDASYLLVGCLGGLGRSLIRFMIERGARNFAFVSRTGTDKPEAASVVDFAASTGGSVQVFRADAASESDMIHIVRQVHAERPLRGVVHAAMVLRDAVFEQMNCNQFQAAVNPKVQGAMSISKALLQSGVFDDLDFFVMTSSISATLGNPGQSNYSAANSFLDTLAWQHRLQSRPGVVSLVLPMVLDVGVVAESTGLETSLLRKGMYGIDEQEMLRGFEVAMSRRGRNEAPLLPLATAPSSKGGQVEVADAQIILGLEPSQLAKAIIHSAEGRTDDCYWYADARFVHLRAEVERIIGQTASSTSSGSGGLQSLLANIGEVESTGRDEILTVIAQFIAQRVSRILLIAAEDFDLDGPSVASYGLDSMIGAEMRNWLFKEFGLEVTFQDLLSPSLTFKGLAEMVAVHQGVLAHPGGTDEMTADLKTSTHHVTN</sequence>
<dbReference type="Pfam" id="PF14765">
    <property type="entry name" value="PS-DH"/>
    <property type="match status" value="1"/>
</dbReference>
<dbReference type="Gene3D" id="3.10.129.110">
    <property type="entry name" value="Polyketide synthase dehydratase"/>
    <property type="match status" value="1"/>
</dbReference>
<keyword evidence="4" id="KW-0808">Transferase</keyword>
<dbReference type="InterPro" id="IPR050091">
    <property type="entry name" value="PKS_NRPS_Biosynth_Enz"/>
</dbReference>
<dbReference type="PROSITE" id="PS52019">
    <property type="entry name" value="PKS_MFAS_DH"/>
    <property type="match status" value="1"/>
</dbReference>
<dbReference type="PANTHER" id="PTHR43775:SF29">
    <property type="entry name" value="ASPERFURANONE POLYKETIDE SYNTHASE AFOG-RELATED"/>
    <property type="match status" value="1"/>
</dbReference>
<dbReference type="InterPro" id="IPR020841">
    <property type="entry name" value="PKS_Beta-ketoAc_synthase_dom"/>
</dbReference>
<dbReference type="Gene3D" id="3.40.50.720">
    <property type="entry name" value="NAD(P)-binding Rossmann-like Domain"/>
    <property type="match status" value="2"/>
</dbReference>
<dbReference type="GO" id="GO:0032259">
    <property type="term" value="P:methylation"/>
    <property type="evidence" value="ECO:0007669"/>
    <property type="project" value="UniProtKB-KW"/>
</dbReference>
<evidence type="ECO:0000256" key="3">
    <source>
        <dbReference type="ARBA" id="ARBA00022603"/>
    </source>
</evidence>
<protein>
    <submittedName>
        <fullName evidence="11">Uncharacterized protein</fullName>
    </submittedName>
</protein>
<dbReference type="Pfam" id="PF08659">
    <property type="entry name" value="KR"/>
    <property type="match status" value="1"/>
</dbReference>
<dbReference type="GO" id="GO:0031177">
    <property type="term" value="F:phosphopantetheine binding"/>
    <property type="evidence" value="ECO:0007669"/>
    <property type="project" value="InterPro"/>
</dbReference>
<dbReference type="InterPro" id="IPR016035">
    <property type="entry name" value="Acyl_Trfase/lysoPLipase"/>
</dbReference>
<dbReference type="InterPro" id="IPR013968">
    <property type="entry name" value="PKS_KR"/>
</dbReference>
<dbReference type="SUPFAM" id="SSF55048">
    <property type="entry name" value="Probable ACP-binding domain of malonyl-CoA ACP transacylase"/>
    <property type="match status" value="1"/>
</dbReference>
<dbReference type="InterPro" id="IPR049900">
    <property type="entry name" value="PKS_mFAS_DH"/>
</dbReference>
<evidence type="ECO:0000259" key="9">
    <source>
        <dbReference type="PROSITE" id="PS52004"/>
    </source>
</evidence>
<dbReference type="InterPro" id="IPR042104">
    <property type="entry name" value="PKS_dehydratase_sf"/>
</dbReference>
<dbReference type="SMART" id="SM00825">
    <property type="entry name" value="PKS_KS"/>
    <property type="match status" value="1"/>
</dbReference>
<dbReference type="InterPro" id="IPR016036">
    <property type="entry name" value="Malonyl_transacylase_ACP-bd"/>
</dbReference>
<dbReference type="Pfam" id="PF00698">
    <property type="entry name" value="Acyl_transf_1"/>
    <property type="match status" value="1"/>
</dbReference>
<proteinExistence type="predicted"/>
<accession>A0A9W9Q8M4</accession>
<dbReference type="InterPro" id="IPR049552">
    <property type="entry name" value="PKS_DH_N"/>
</dbReference>
<dbReference type="Gene3D" id="3.40.366.10">
    <property type="entry name" value="Malonyl-Coenzyme A Acyl Carrier Protein, domain 2"/>
    <property type="match status" value="1"/>
</dbReference>
<dbReference type="InterPro" id="IPR036291">
    <property type="entry name" value="NAD(P)-bd_dom_sf"/>
</dbReference>
<comment type="caution">
    <text evidence="11">The sequence shown here is derived from an EMBL/GenBank/DDBJ whole genome shotgun (WGS) entry which is preliminary data.</text>
</comment>
<dbReference type="InterPro" id="IPR006162">
    <property type="entry name" value="Ppantetheine_attach_site"/>
</dbReference>
<dbReference type="SMART" id="SM00826">
    <property type="entry name" value="PKS_DH"/>
    <property type="match status" value="1"/>
</dbReference>
<evidence type="ECO:0000256" key="2">
    <source>
        <dbReference type="ARBA" id="ARBA00022553"/>
    </source>
</evidence>
<feature type="active site" description="Proton acceptor; for dehydratase activity" evidence="7">
    <location>
        <position position="981"/>
    </location>
</feature>
<dbReference type="Pfam" id="PF02801">
    <property type="entry name" value="Ketoacyl-synt_C"/>
    <property type="match status" value="1"/>
</dbReference>
<dbReference type="InterPro" id="IPR036736">
    <property type="entry name" value="ACP-like_sf"/>
</dbReference>
<dbReference type="SMART" id="SM00822">
    <property type="entry name" value="PKS_KR"/>
    <property type="match status" value="1"/>
</dbReference>
<evidence type="ECO:0000259" key="10">
    <source>
        <dbReference type="PROSITE" id="PS52019"/>
    </source>
</evidence>
<dbReference type="EMBL" id="JAPZBQ010000005">
    <property type="protein sequence ID" value="KAJ5329232.1"/>
    <property type="molecule type" value="Genomic_DNA"/>
</dbReference>
<dbReference type="Pfam" id="PF21089">
    <property type="entry name" value="PKS_DH_N"/>
    <property type="match status" value="1"/>
</dbReference>
<dbReference type="Gene3D" id="3.40.47.10">
    <property type="match status" value="1"/>
</dbReference>
<dbReference type="Gene3D" id="1.10.1200.10">
    <property type="entry name" value="ACP-like"/>
    <property type="match status" value="1"/>
</dbReference>
<dbReference type="InterPro" id="IPR014043">
    <property type="entry name" value="Acyl_transferase_dom"/>
</dbReference>
<reference evidence="11" key="1">
    <citation type="submission" date="2022-12" db="EMBL/GenBank/DDBJ databases">
        <authorList>
            <person name="Petersen C."/>
        </authorList>
    </citation>
    <scope>NUCLEOTIDE SEQUENCE</scope>
    <source>
        <strain evidence="11">IBT 35673</strain>
    </source>
</reference>
<keyword evidence="2" id="KW-0597">Phosphoprotein</keyword>
<evidence type="ECO:0000256" key="1">
    <source>
        <dbReference type="ARBA" id="ARBA00022450"/>
    </source>
</evidence>
<keyword evidence="3" id="KW-0489">Methyltransferase</keyword>
<dbReference type="Pfam" id="PF00109">
    <property type="entry name" value="ketoacyl-synt"/>
    <property type="match status" value="1"/>
</dbReference>
<dbReference type="InterPro" id="IPR016039">
    <property type="entry name" value="Thiolase-like"/>
</dbReference>
<dbReference type="Pfam" id="PF00550">
    <property type="entry name" value="PP-binding"/>
    <property type="match status" value="1"/>
</dbReference>
<feature type="region of interest" description="N-terminal hotdog fold" evidence="7">
    <location>
        <begin position="949"/>
        <end position="1084"/>
    </location>
</feature>
<gene>
    <name evidence="11" type="ORF">N7452_009622</name>
</gene>
<dbReference type="InterPro" id="IPR049551">
    <property type="entry name" value="PKS_DH_C"/>
</dbReference>
<dbReference type="GO" id="GO:0016491">
    <property type="term" value="F:oxidoreductase activity"/>
    <property type="evidence" value="ECO:0007669"/>
    <property type="project" value="UniProtKB-KW"/>
</dbReference>
<keyword evidence="5" id="KW-0560">Oxidoreductase</keyword>
<dbReference type="GO" id="GO:0008168">
    <property type="term" value="F:methyltransferase activity"/>
    <property type="evidence" value="ECO:0007669"/>
    <property type="project" value="UniProtKB-KW"/>
</dbReference>
<dbReference type="SUPFAM" id="SSF53901">
    <property type="entry name" value="Thiolase-like"/>
    <property type="match status" value="1"/>
</dbReference>
<evidence type="ECO:0000256" key="6">
    <source>
        <dbReference type="ARBA" id="ARBA00023268"/>
    </source>
</evidence>
<evidence type="ECO:0000256" key="5">
    <source>
        <dbReference type="ARBA" id="ARBA00023002"/>
    </source>
</evidence>
<evidence type="ECO:0000313" key="11">
    <source>
        <dbReference type="EMBL" id="KAJ5329232.1"/>
    </source>
</evidence>
<feature type="domain" description="Carrier" evidence="8">
    <location>
        <begin position="2238"/>
        <end position="2317"/>
    </location>
</feature>
<evidence type="ECO:0000313" key="12">
    <source>
        <dbReference type="Proteomes" id="UP001147695"/>
    </source>
</evidence>
<dbReference type="SUPFAM" id="SSF52151">
    <property type="entry name" value="FabD/lysophospholipase-like"/>
    <property type="match status" value="1"/>
</dbReference>
<dbReference type="GO" id="GO:0030639">
    <property type="term" value="P:polyketide biosynthetic process"/>
    <property type="evidence" value="ECO:0007669"/>
    <property type="project" value="UniProtKB-ARBA"/>
</dbReference>
<feature type="region of interest" description="C-terminal hotdog fold" evidence="7">
    <location>
        <begin position="1097"/>
        <end position="1252"/>
    </location>
</feature>
<dbReference type="PROSITE" id="PS52004">
    <property type="entry name" value="KS3_2"/>
    <property type="match status" value="1"/>
</dbReference>
<reference evidence="11" key="2">
    <citation type="journal article" date="2023" name="IMA Fungus">
        <title>Comparative genomic study of the Penicillium genus elucidates a diverse pangenome and 15 lateral gene transfer events.</title>
        <authorList>
            <person name="Petersen C."/>
            <person name="Sorensen T."/>
            <person name="Nielsen M.R."/>
            <person name="Sondergaard T.E."/>
            <person name="Sorensen J.L."/>
            <person name="Fitzpatrick D.A."/>
            <person name="Frisvad J.C."/>
            <person name="Nielsen K.L."/>
        </authorList>
    </citation>
    <scope>NUCLEOTIDE SEQUENCE</scope>
    <source>
        <strain evidence="11">IBT 35673</strain>
    </source>
</reference>
<feature type="active site" description="Proton donor; for dehydratase activity" evidence="7">
    <location>
        <position position="1162"/>
    </location>
</feature>
<dbReference type="SUPFAM" id="SSF47336">
    <property type="entry name" value="ACP-like"/>
    <property type="match status" value="1"/>
</dbReference>
<dbReference type="PROSITE" id="PS00012">
    <property type="entry name" value="PHOSPHOPANTETHEINE"/>
    <property type="match status" value="1"/>
</dbReference>
<dbReference type="GO" id="GO:0004315">
    <property type="term" value="F:3-oxoacyl-[acyl-carrier-protein] synthase activity"/>
    <property type="evidence" value="ECO:0007669"/>
    <property type="project" value="InterPro"/>
</dbReference>
<dbReference type="CDD" id="cd00833">
    <property type="entry name" value="PKS"/>
    <property type="match status" value="1"/>
</dbReference>
<dbReference type="InterPro" id="IPR020807">
    <property type="entry name" value="PKS_DH"/>
</dbReference>
<dbReference type="SMART" id="SM00823">
    <property type="entry name" value="PKS_PP"/>
    <property type="match status" value="1"/>
</dbReference>
<dbReference type="Pfam" id="PF16197">
    <property type="entry name" value="KAsynt_C_assoc"/>
    <property type="match status" value="1"/>
</dbReference>
<keyword evidence="1" id="KW-0596">Phosphopantetheine</keyword>
<dbReference type="InterPro" id="IPR018201">
    <property type="entry name" value="Ketoacyl_synth_AS"/>
</dbReference>
<dbReference type="InterPro" id="IPR009081">
    <property type="entry name" value="PP-bd_ACP"/>
</dbReference>
<dbReference type="GO" id="GO:1901336">
    <property type="term" value="P:lactone biosynthetic process"/>
    <property type="evidence" value="ECO:0007669"/>
    <property type="project" value="UniProtKB-ARBA"/>
</dbReference>
<dbReference type="Gene3D" id="3.30.70.3290">
    <property type="match status" value="1"/>
</dbReference>
<dbReference type="InterPro" id="IPR014031">
    <property type="entry name" value="Ketoacyl_synth_C"/>
</dbReference>
<dbReference type="PROSITE" id="PS50075">
    <property type="entry name" value="CARRIER"/>
    <property type="match status" value="1"/>
</dbReference>
<evidence type="ECO:0000256" key="4">
    <source>
        <dbReference type="ARBA" id="ARBA00022679"/>
    </source>
</evidence>
<feature type="domain" description="PKS/mFAS DH" evidence="10">
    <location>
        <begin position="949"/>
        <end position="1252"/>
    </location>
</feature>
<dbReference type="InterPro" id="IPR032821">
    <property type="entry name" value="PKS_assoc"/>
</dbReference>
<dbReference type="PANTHER" id="PTHR43775">
    <property type="entry name" value="FATTY ACID SYNTHASE"/>
    <property type="match status" value="1"/>
</dbReference>
<dbReference type="GO" id="GO:0006633">
    <property type="term" value="P:fatty acid biosynthetic process"/>
    <property type="evidence" value="ECO:0007669"/>
    <property type="project" value="InterPro"/>
</dbReference>
<dbReference type="InterPro" id="IPR020806">
    <property type="entry name" value="PKS_PP-bd"/>
</dbReference>